<sequence>MLDNRNLRELIRRWRATPQSTVALFAEADAAIRATLATKERVLYPAVRDADEHRAGHVDAAIAQGRRIEAFLDSAARLGPEGQGFHDEAQDAASAMDGLLLHEQRDLRPALDHLSEDEQNRLDRDYEIAWVEESTRAAARHRV</sequence>
<dbReference type="Proteomes" id="UP000286931">
    <property type="component" value="Unassembled WGS sequence"/>
</dbReference>
<accession>A0A401YJI6</accession>
<organism evidence="1 2">
    <name type="scientific">Embleya hyalina</name>
    <dbReference type="NCBI Taxonomy" id="516124"/>
    <lineage>
        <taxon>Bacteria</taxon>
        <taxon>Bacillati</taxon>
        <taxon>Actinomycetota</taxon>
        <taxon>Actinomycetes</taxon>
        <taxon>Kitasatosporales</taxon>
        <taxon>Streptomycetaceae</taxon>
        <taxon>Embleya</taxon>
    </lineage>
</organism>
<comment type="caution">
    <text evidence="1">The sequence shown here is derived from an EMBL/GenBank/DDBJ whole genome shotgun (WGS) entry which is preliminary data.</text>
</comment>
<keyword evidence="2" id="KW-1185">Reference proteome</keyword>
<evidence type="ECO:0000313" key="1">
    <source>
        <dbReference type="EMBL" id="GCD94765.1"/>
    </source>
</evidence>
<evidence type="ECO:0000313" key="2">
    <source>
        <dbReference type="Proteomes" id="UP000286931"/>
    </source>
</evidence>
<gene>
    <name evidence="1" type="ORF">EHYA_02434</name>
</gene>
<dbReference type="EMBL" id="BIFH01000016">
    <property type="protein sequence ID" value="GCD94765.1"/>
    <property type="molecule type" value="Genomic_DNA"/>
</dbReference>
<reference evidence="1 2" key="1">
    <citation type="submission" date="2018-12" db="EMBL/GenBank/DDBJ databases">
        <title>Draft genome sequence of Embleya hyalina NBRC 13850T.</title>
        <authorList>
            <person name="Komaki H."/>
            <person name="Hosoyama A."/>
            <person name="Kimura A."/>
            <person name="Ichikawa N."/>
            <person name="Tamura T."/>
        </authorList>
    </citation>
    <scope>NUCLEOTIDE SEQUENCE [LARGE SCALE GENOMIC DNA]</scope>
    <source>
        <strain evidence="1 2">NBRC 13850</strain>
    </source>
</reference>
<protein>
    <submittedName>
        <fullName evidence="1">Uncharacterized protein</fullName>
    </submittedName>
</protein>
<dbReference type="AlphaFoldDB" id="A0A401YJI6"/>
<dbReference type="OrthoDB" id="4350520at2"/>
<dbReference type="RefSeq" id="WP_126636914.1">
    <property type="nucleotide sequence ID" value="NZ_BIFH01000016.1"/>
</dbReference>
<proteinExistence type="predicted"/>
<name>A0A401YJI6_9ACTN</name>